<evidence type="ECO:0000256" key="4">
    <source>
        <dbReference type="ARBA" id="ARBA00023136"/>
    </source>
</evidence>
<evidence type="ECO:0000256" key="1">
    <source>
        <dbReference type="ARBA" id="ARBA00004141"/>
    </source>
</evidence>
<keyword evidence="7" id="KW-0614">Plasmid</keyword>
<feature type="transmembrane region" description="Helical" evidence="5">
    <location>
        <begin position="139"/>
        <end position="159"/>
    </location>
</feature>
<feature type="transmembrane region" description="Helical" evidence="5">
    <location>
        <begin position="71"/>
        <end position="92"/>
    </location>
</feature>
<name>A0A975PB46_9RHOB</name>
<accession>A0A975PB46</accession>
<organism evidence="7 8">
    <name type="scientific">Gemmobacter fulvus</name>
    <dbReference type="NCBI Taxonomy" id="2840474"/>
    <lineage>
        <taxon>Bacteria</taxon>
        <taxon>Pseudomonadati</taxon>
        <taxon>Pseudomonadota</taxon>
        <taxon>Alphaproteobacteria</taxon>
        <taxon>Rhodobacterales</taxon>
        <taxon>Paracoccaceae</taxon>
        <taxon>Gemmobacter</taxon>
    </lineage>
</organism>
<sequence>MEWLNFGAALTAFFASHAVPALPWVKTRAQARLGRAGYGAVFGSISLIVLVWVIVAAGQAPYVEIWPHYPWMRWVANIVMPVALLLLVLAIAAPNPLSFGGRSTGFDPEQPGLAGAMRHPLLWALFLWSAAHLLVNGDLAHGILFAAFAIFCLIGMSMLDRRRRRDLGQAEWHRLAARTSNLPRPWRILPALSWARLCLWAALWAAILAAHPHLIGVSPLP</sequence>
<dbReference type="Proteomes" id="UP000679352">
    <property type="component" value="Plasmid p1"/>
</dbReference>
<dbReference type="Pfam" id="PF07298">
    <property type="entry name" value="NnrU"/>
    <property type="match status" value="1"/>
</dbReference>
<keyword evidence="3 5" id="KW-1133">Transmembrane helix</keyword>
<keyword evidence="2 5" id="KW-0812">Transmembrane</keyword>
<keyword evidence="4 5" id="KW-0472">Membrane</keyword>
<evidence type="ECO:0000259" key="6">
    <source>
        <dbReference type="Pfam" id="PF07298"/>
    </source>
</evidence>
<keyword evidence="8" id="KW-1185">Reference proteome</keyword>
<feature type="transmembrane region" description="Helical" evidence="5">
    <location>
        <begin position="37"/>
        <end position="59"/>
    </location>
</feature>
<reference evidence="7" key="1">
    <citation type="submission" date="2021-06" db="EMBL/GenBank/DDBJ databases">
        <authorList>
            <person name="Lee C.-S."/>
            <person name="Jin L."/>
        </authorList>
    </citation>
    <scope>NUCLEOTIDE SEQUENCE</scope>
    <source>
        <strain evidence="7">Con5</strain>
        <plasmid evidence="7">p1</plasmid>
    </source>
</reference>
<dbReference type="GO" id="GO:0016020">
    <property type="term" value="C:membrane"/>
    <property type="evidence" value="ECO:0007669"/>
    <property type="project" value="UniProtKB-SubCell"/>
</dbReference>
<protein>
    <submittedName>
        <fullName evidence="7">NnrU family protein</fullName>
    </submittedName>
</protein>
<proteinExistence type="predicted"/>
<dbReference type="InterPro" id="IPR009915">
    <property type="entry name" value="NnrU_dom"/>
</dbReference>
<feature type="domain" description="NnrU" evidence="6">
    <location>
        <begin position="8"/>
        <end position="219"/>
    </location>
</feature>
<dbReference type="KEGG" id="gfu:KM031_17925"/>
<gene>
    <name evidence="7" type="ORF">KM031_17925</name>
</gene>
<evidence type="ECO:0000256" key="2">
    <source>
        <dbReference type="ARBA" id="ARBA00022692"/>
    </source>
</evidence>
<evidence type="ECO:0000256" key="5">
    <source>
        <dbReference type="SAM" id="Phobius"/>
    </source>
</evidence>
<evidence type="ECO:0000313" key="8">
    <source>
        <dbReference type="Proteomes" id="UP000679352"/>
    </source>
</evidence>
<dbReference type="RefSeq" id="WP_215505146.1">
    <property type="nucleotide sequence ID" value="NZ_CP076362.1"/>
</dbReference>
<feature type="transmembrane region" description="Helical" evidence="5">
    <location>
        <begin position="194"/>
        <end position="215"/>
    </location>
</feature>
<dbReference type="Gene3D" id="1.20.120.1630">
    <property type="match status" value="1"/>
</dbReference>
<evidence type="ECO:0000256" key="3">
    <source>
        <dbReference type="ARBA" id="ARBA00022989"/>
    </source>
</evidence>
<dbReference type="AlphaFoldDB" id="A0A975PB46"/>
<dbReference type="EMBL" id="CP076362">
    <property type="protein sequence ID" value="QWK92176.1"/>
    <property type="molecule type" value="Genomic_DNA"/>
</dbReference>
<feature type="transmembrane region" description="Helical" evidence="5">
    <location>
        <begin position="6"/>
        <end position="25"/>
    </location>
</feature>
<evidence type="ECO:0000313" key="7">
    <source>
        <dbReference type="EMBL" id="QWK92176.1"/>
    </source>
</evidence>
<geneLocation type="plasmid" evidence="7 8">
    <name>p1</name>
</geneLocation>
<comment type="subcellular location">
    <subcellularLocation>
        <location evidence="1">Membrane</location>
        <topology evidence="1">Multi-pass membrane protein</topology>
    </subcellularLocation>
</comment>